<evidence type="ECO:0000259" key="6">
    <source>
        <dbReference type="PROSITE" id="PS51900"/>
    </source>
</evidence>
<dbReference type="PROSITE" id="PS51900">
    <property type="entry name" value="CB"/>
    <property type="match status" value="1"/>
</dbReference>
<sequence>MARMKRKTGVSKRREVNVGRGTVKPYKTITEALETVMNIYIAEGYRDRTMNDYRKYWQEFTEIAGFLPDENISDITADHLRKYIAYMLKERGLSPVTVNIRLGGIRAIFTRLEKEGIINESPAAKVRKLKTDEQRILTLTDTQVRRLFKVIDRDSFAGFRDYCAMLTMLKCGLRSNEINALEISDVDLENRVILLPGAKNKNRKTRTVPISPKVAEELEQLIGETREYFGDHITHVFTNQFGEPLREDHLRKRMDKYARTAGLKDECRASPHSLRHSFAVNFLKNGGDIRTLMKVLGHSDLSTTQIYLDFTDDVVTEQYNKVIANDTLDV</sequence>
<dbReference type="GO" id="GO:0003677">
    <property type="term" value="F:DNA binding"/>
    <property type="evidence" value="ECO:0007669"/>
    <property type="project" value="UniProtKB-UniRule"/>
</dbReference>
<dbReference type="Pfam" id="PF13102">
    <property type="entry name" value="Phage_int_SAM_5"/>
    <property type="match status" value="1"/>
</dbReference>
<dbReference type="SUPFAM" id="SSF56349">
    <property type="entry name" value="DNA breaking-rejoining enzymes"/>
    <property type="match status" value="1"/>
</dbReference>
<dbReference type="Pfam" id="PF00589">
    <property type="entry name" value="Phage_integrase"/>
    <property type="match status" value="1"/>
</dbReference>
<protein>
    <submittedName>
        <fullName evidence="7">DNA integration/recombination/inversion protein</fullName>
    </submittedName>
</protein>
<evidence type="ECO:0000256" key="3">
    <source>
        <dbReference type="ARBA" id="ARBA00023172"/>
    </source>
</evidence>
<evidence type="ECO:0000313" key="7">
    <source>
        <dbReference type="EMBL" id="AST93275.1"/>
    </source>
</evidence>
<dbReference type="AlphaFoldDB" id="A0A223KUX6"/>
<dbReference type="PANTHER" id="PTHR30349">
    <property type="entry name" value="PHAGE INTEGRASE-RELATED"/>
    <property type="match status" value="1"/>
</dbReference>
<dbReference type="KEGG" id="bcoh:BC6307_19430"/>
<dbReference type="Proteomes" id="UP000215224">
    <property type="component" value="Chromosome"/>
</dbReference>
<keyword evidence="3" id="KW-0233">DNA recombination</keyword>
<dbReference type="InterPro" id="IPR002104">
    <property type="entry name" value="Integrase_catalytic"/>
</dbReference>
<proteinExistence type="inferred from homology"/>
<dbReference type="InterPro" id="IPR010998">
    <property type="entry name" value="Integrase_recombinase_N"/>
</dbReference>
<evidence type="ECO:0000313" key="8">
    <source>
        <dbReference type="Proteomes" id="UP000215224"/>
    </source>
</evidence>
<dbReference type="InterPro" id="IPR011010">
    <property type="entry name" value="DNA_brk_join_enz"/>
</dbReference>
<dbReference type="Gene3D" id="1.10.443.10">
    <property type="entry name" value="Intergrase catalytic core"/>
    <property type="match status" value="1"/>
</dbReference>
<keyword evidence="2 4" id="KW-0238">DNA-binding</keyword>
<reference evidence="7 8" key="1">
    <citation type="submission" date="2016-12" db="EMBL/GenBank/DDBJ databases">
        <title>The whole genome sequencing and assembly of Bacillus cohnii DSM 6307T strain.</title>
        <authorList>
            <person name="Lee Y.-J."/>
            <person name="Yi H."/>
            <person name="Bahn Y.-S."/>
            <person name="Kim J.F."/>
            <person name="Lee D.-W."/>
        </authorList>
    </citation>
    <scope>NUCLEOTIDE SEQUENCE [LARGE SCALE GENOMIC DNA]</scope>
    <source>
        <strain evidence="7 8">DSM 6307</strain>
    </source>
</reference>
<dbReference type="InterPro" id="IPR044068">
    <property type="entry name" value="CB"/>
</dbReference>
<dbReference type="InterPro" id="IPR025269">
    <property type="entry name" value="SAM-like_dom"/>
</dbReference>
<organism evidence="7 8">
    <name type="scientific">Sutcliffiella cohnii</name>
    <dbReference type="NCBI Taxonomy" id="33932"/>
    <lineage>
        <taxon>Bacteria</taxon>
        <taxon>Bacillati</taxon>
        <taxon>Bacillota</taxon>
        <taxon>Bacilli</taxon>
        <taxon>Bacillales</taxon>
        <taxon>Bacillaceae</taxon>
        <taxon>Sutcliffiella</taxon>
    </lineage>
</organism>
<dbReference type="EMBL" id="CP018866">
    <property type="protein sequence ID" value="AST93275.1"/>
    <property type="molecule type" value="Genomic_DNA"/>
</dbReference>
<evidence type="ECO:0000256" key="2">
    <source>
        <dbReference type="ARBA" id="ARBA00023125"/>
    </source>
</evidence>
<dbReference type="Gene3D" id="1.10.150.130">
    <property type="match status" value="1"/>
</dbReference>
<dbReference type="InterPro" id="IPR013762">
    <property type="entry name" value="Integrase-like_cat_sf"/>
</dbReference>
<keyword evidence="8" id="KW-1185">Reference proteome</keyword>
<evidence type="ECO:0000259" key="5">
    <source>
        <dbReference type="PROSITE" id="PS51898"/>
    </source>
</evidence>
<evidence type="ECO:0000256" key="4">
    <source>
        <dbReference type="PROSITE-ProRule" id="PRU01248"/>
    </source>
</evidence>
<dbReference type="CDD" id="cd00397">
    <property type="entry name" value="DNA_BRE_C"/>
    <property type="match status" value="1"/>
</dbReference>
<dbReference type="PANTHER" id="PTHR30349:SF41">
    <property type="entry name" value="INTEGRASE_RECOMBINASE PROTEIN MJ0367-RELATED"/>
    <property type="match status" value="1"/>
</dbReference>
<dbReference type="InterPro" id="IPR050090">
    <property type="entry name" value="Tyrosine_recombinase_XerCD"/>
</dbReference>
<accession>A0A223KUX6</accession>
<feature type="domain" description="Core-binding (CB)" evidence="6">
    <location>
        <begin position="31"/>
        <end position="113"/>
    </location>
</feature>
<dbReference type="GO" id="GO:0006310">
    <property type="term" value="P:DNA recombination"/>
    <property type="evidence" value="ECO:0007669"/>
    <property type="project" value="UniProtKB-KW"/>
</dbReference>
<dbReference type="PROSITE" id="PS51898">
    <property type="entry name" value="TYR_RECOMBINASE"/>
    <property type="match status" value="1"/>
</dbReference>
<dbReference type="RefSeq" id="WP_066419488.1">
    <property type="nucleotide sequence ID" value="NZ_CP018866.1"/>
</dbReference>
<dbReference type="GO" id="GO:0015074">
    <property type="term" value="P:DNA integration"/>
    <property type="evidence" value="ECO:0007669"/>
    <property type="project" value="InterPro"/>
</dbReference>
<evidence type="ECO:0000256" key="1">
    <source>
        <dbReference type="ARBA" id="ARBA00008857"/>
    </source>
</evidence>
<dbReference type="STRING" id="1314751.GCA_001591425_03682"/>
<comment type="similarity">
    <text evidence="1">Belongs to the 'phage' integrase family.</text>
</comment>
<name>A0A223KUX6_9BACI</name>
<gene>
    <name evidence="7" type="ORF">BC6307_19430</name>
</gene>
<feature type="domain" description="Tyr recombinase" evidence="5">
    <location>
        <begin position="134"/>
        <end position="320"/>
    </location>
</feature>